<evidence type="ECO:0000256" key="7">
    <source>
        <dbReference type="SAM" id="Phobius"/>
    </source>
</evidence>
<dbReference type="Pfam" id="PF02518">
    <property type="entry name" value="HATPase_c"/>
    <property type="match status" value="1"/>
</dbReference>
<reference evidence="9" key="1">
    <citation type="journal article" date="2015" name="Genome Announc.">
        <title>Draft Genome Sequence of Bacteroidales Strain TBC1, a Novel Isolate from a Methanogenic Wastewater Treatment System.</title>
        <authorList>
            <person name="Tourlousse D.M."/>
            <person name="Matsuura N."/>
            <person name="Sun L."/>
            <person name="Toyonaga M."/>
            <person name="Kuroda K."/>
            <person name="Ohashi A."/>
            <person name="Cruz R."/>
            <person name="Yamaguchi T."/>
            <person name="Sekiguchi Y."/>
        </authorList>
    </citation>
    <scope>NUCLEOTIDE SEQUENCE [LARGE SCALE GENOMIC DNA]</scope>
    <source>
        <strain evidence="9">TBC1</strain>
    </source>
</reference>
<keyword evidence="4" id="KW-0808">Transferase</keyword>
<dbReference type="GO" id="GO:0005886">
    <property type="term" value="C:plasma membrane"/>
    <property type="evidence" value="ECO:0007669"/>
    <property type="project" value="TreeGrafter"/>
</dbReference>
<dbReference type="CDD" id="cd00082">
    <property type="entry name" value="HisKA"/>
    <property type="match status" value="1"/>
</dbReference>
<evidence type="ECO:0000256" key="3">
    <source>
        <dbReference type="ARBA" id="ARBA00022553"/>
    </source>
</evidence>
<dbReference type="InterPro" id="IPR036097">
    <property type="entry name" value="HisK_dim/P_sf"/>
</dbReference>
<keyword evidence="5 9" id="KW-0418">Kinase</keyword>
<dbReference type="PRINTS" id="PR00344">
    <property type="entry name" value="BCTRLSENSOR"/>
</dbReference>
<protein>
    <recommendedName>
        <fullName evidence="2">histidine kinase</fullName>
        <ecNumber evidence="2">2.7.13.3</ecNumber>
    </recommendedName>
</protein>
<dbReference type="PANTHER" id="PTHR45453">
    <property type="entry name" value="PHOSPHATE REGULON SENSOR PROTEIN PHOR"/>
    <property type="match status" value="1"/>
</dbReference>
<dbReference type="Pfam" id="PF00512">
    <property type="entry name" value="HisKA"/>
    <property type="match status" value="1"/>
</dbReference>
<feature type="domain" description="Histidine kinase" evidence="8">
    <location>
        <begin position="131"/>
        <end position="350"/>
    </location>
</feature>
<dbReference type="SUPFAM" id="SSF55874">
    <property type="entry name" value="ATPase domain of HSP90 chaperone/DNA topoisomerase II/histidine kinase"/>
    <property type="match status" value="1"/>
</dbReference>
<dbReference type="InterPro" id="IPR036890">
    <property type="entry name" value="HATPase_C_sf"/>
</dbReference>
<keyword evidence="6" id="KW-0902">Two-component regulatory system</keyword>
<feature type="transmembrane region" description="Helical" evidence="7">
    <location>
        <begin position="12"/>
        <end position="34"/>
    </location>
</feature>
<evidence type="ECO:0000256" key="4">
    <source>
        <dbReference type="ARBA" id="ARBA00022679"/>
    </source>
</evidence>
<keyword evidence="7" id="KW-0472">Membrane</keyword>
<dbReference type="Proteomes" id="UP000053091">
    <property type="component" value="Unassembled WGS sequence"/>
</dbReference>
<dbReference type="Gene3D" id="1.10.287.130">
    <property type="match status" value="1"/>
</dbReference>
<evidence type="ECO:0000256" key="6">
    <source>
        <dbReference type="ARBA" id="ARBA00023012"/>
    </source>
</evidence>
<dbReference type="InterPro" id="IPR050351">
    <property type="entry name" value="BphY/WalK/GraS-like"/>
</dbReference>
<keyword evidence="7" id="KW-0812">Transmembrane</keyword>
<evidence type="ECO:0000313" key="9">
    <source>
        <dbReference type="EMBL" id="GAP43856.1"/>
    </source>
</evidence>
<dbReference type="SMART" id="SM00387">
    <property type="entry name" value="HATPase_c"/>
    <property type="match status" value="1"/>
</dbReference>
<dbReference type="SUPFAM" id="SSF47384">
    <property type="entry name" value="Homodimeric domain of signal transducing histidine kinase"/>
    <property type="match status" value="1"/>
</dbReference>
<dbReference type="OrthoDB" id="9813151at2"/>
<dbReference type="PANTHER" id="PTHR45453:SF1">
    <property type="entry name" value="PHOSPHATE REGULON SENSOR PROTEIN PHOR"/>
    <property type="match status" value="1"/>
</dbReference>
<dbReference type="EMBL" id="DF968182">
    <property type="protein sequence ID" value="GAP43856.1"/>
    <property type="molecule type" value="Genomic_DNA"/>
</dbReference>
<dbReference type="InterPro" id="IPR003661">
    <property type="entry name" value="HisK_dim/P_dom"/>
</dbReference>
<evidence type="ECO:0000256" key="5">
    <source>
        <dbReference type="ARBA" id="ARBA00022777"/>
    </source>
</evidence>
<evidence type="ECO:0000259" key="8">
    <source>
        <dbReference type="PROSITE" id="PS50109"/>
    </source>
</evidence>
<dbReference type="SMART" id="SM00388">
    <property type="entry name" value="HisKA"/>
    <property type="match status" value="1"/>
</dbReference>
<dbReference type="PATRIC" id="fig|1678841.3.peg.2250"/>
<organism evidence="9">
    <name type="scientific">Lentimicrobium saccharophilum</name>
    <dbReference type="NCBI Taxonomy" id="1678841"/>
    <lineage>
        <taxon>Bacteria</taxon>
        <taxon>Pseudomonadati</taxon>
        <taxon>Bacteroidota</taxon>
        <taxon>Bacteroidia</taxon>
        <taxon>Bacteroidales</taxon>
        <taxon>Lentimicrobiaceae</taxon>
        <taxon>Lentimicrobium</taxon>
    </lineage>
</organism>
<dbReference type="GO" id="GO:0004721">
    <property type="term" value="F:phosphoprotein phosphatase activity"/>
    <property type="evidence" value="ECO:0007669"/>
    <property type="project" value="TreeGrafter"/>
</dbReference>
<gene>
    <name evidence="9" type="ORF">TBC1_112014</name>
</gene>
<dbReference type="RefSeq" id="WP_062041675.1">
    <property type="nucleotide sequence ID" value="NZ_DF968182.1"/>
</dbReference>
<dbReference type="InterPro" id="IPR004358">
    <property type="entry name" value="Sig_transdc_His_kin-like_C"/>
</dbReference>
<keyword evidence="3" id="KW-0597">Phosphoprotein</keyword>
<dbReference type="GO" id="GO:0016036">
    <property type="term" value="P:cellular response to phosphate starvation"/>
    <property type="evidence" value="ECO:0007669"/>
    <property type="project" value="TreeGrafter"/>
</dbReference>
<accession>A0A0S7C3T2</accession>
<dbReference type="InterPro" id="IPR003594">
    <property type="entry name" value="HATPase_dom"/>
</dbReference>
<dbReference type="AlphaFoldDB" id="A0A0S7C3T2"/>
<dbReference type="PROSITE" id="PS50109">
    <property type="entry name" value="HIS_KIN"/>
    <property type="match status" value="1"/>
</dbReference>
<comment type="catalytic activity">
    <reaction evidence="1">
        <text>ATP + protein L-histidine = ADP + protein N-phospho-L-histidine.</text>
        <dbReference type="EC" id="2.7.13.3"/>
    </reaction>
</comment>
<dbReference type="CDD" id="cd00075">
    <property type="entry name" value="HATPase"/>
    <property type="match status" value="1"/>
</dbReference>
<evidence type="ECO:0000313" key="10">
    <source>
        <dbReference type="Proteomes" id="UP000053091"/>
    </source>
</evidence>
<dbReference type="GO" id="GO:0000155">
    <property type="term" value="F:phosphorelay sensor kinase activity"/>
    <property type="evidence" value="ECO:0007669"/>
    <property type="project" value="InterPro"/>
</dbReference>
<dbReference type="EC" id="2.7.13.3" evidence="2"/>
<dbReference type="InterPro" id="IPR005467">
    <property type="entry name" value="His_kinase_dom"/>
</dbReference>
<sequence>MNIDFSNPRKLALNNALLITALFLVLGMLHTFLFPAASGWWLIAGGGLVLFVFTNFLFRYTLEKFIYEKIRLIYKTIRNRKISKDNDKTSSYKGKTIETVYQEVAEWGETKSKEVEELKRMAKYRREFLGNVSHELKTPIFNIQGYVLTLLDGGLEDPSINKEYLLRTEKSINRMIAIVEDLETISQLESSELQLNLKKTDILALTREVMEFLEIKARKRNNNIYFGGNYEKPVYILADKERLRQVLINLIDNSIKYGNQENGSTKISFFDMDENILVEVTDNGNGINEADLPRIFERFYRTDKGRSREQGGSGLGLAIVKHIIEAHDQTIHVRSTQGVGTTFAFTMKKA</sequence>
<dbReference type="STRING" id="1678841.TBC1_112014"/>
<feature type="transmembrane region" description="Helical" evidence="7">
    <location>
        <begin position="40"/>
        <end position="62"/>
    </location>
</feature>
<evidence type="ECO:0000256" key="2">
    <source>
        <dbReference type="ARBA" id="ARBA00012438"/>
    </source>
</evidence>
<proteinExistence type="predicted"/>
<keyword evidence="10" id="KW-1185">Reference proteome</keyword>
<dbReference type="FunFam" id="3.30.565.10:FF:000006">
    <property type="entry name" value="Sensor histidine kinase WalK"/>
    <property type="match status" value="1"/>
</dbReference>
<name>A0A0S7C3T2_9BACT</name>
<dbReference type="Gene3D" id="3.30.565.10">
    <property type="entry name" value="Histidine kinase-like ATPase, C-terminal domain"/>
    <property type="match status" value="1"/>
</dbReference>
<evidence type="ECO:0000256" key="1">
    <source>
        <dbReference type="ARBA" id="ARBA00000085"/>
    </source>
</evidence>
<keyword evidence="7" id="KW-1133">Transmembrane helix</keyword>